<dbReference type="EMBL" id="JAAPAO010000269">
    <property type="protein sequence ID" value="KAF4665157.1"/>
    <property type="molecule type" value="Genomic_DNA"/>
</dbReference>
<keyword evidence="1" id="KW-0732">Signal</keyword>
<name>A0A7J6M0V7_PERCH</name>
<organism evidence="2 3">
    <name type="scientific">Perkinsus chesapeaki</name>
    <name type="common">Clam parasite</name>
    <name type="synonym">Perkinsus andrewsi</name>
    <dbReference type="NCBI Taxonomy" id="330153"/>
    <lineage>
        <taxon>Eukaryota</taxon>
        <taxon>Sar</taxon>
        <taxon>Alveolata</taxon>
        <taxon>Perkinsozoa</taxon>
        <taxon>Perkinsea</taxon>
        <taxon>Perkinsida</taxon>
        <taxon>Perkinsidae</taxon>
        <taxon>Perkinsus</taxon>
    </lineage>
</organism>
<evidence type="ECO:0000313" key="2">
    <source>
        <dbReference type="EMBL" id="KAF4665157.1"/>
    </source>
</evidence>
<keyword evidence="3" id="KW-1185">Reference proteome</keyword>
<feature type="signal peptide" evidence="1">
    <location>
        <begin position="1"/>
        <end position="20"/>
    </location>
</feature>
<protein>
    <submittedName>
        <fullName evidence="2">Uncharacterized protein</fullName>
    </submittedName>
</protein>
<accession>A0A7J6M0V7</accession>
<sequence length="245" mass="27290">MVLSYTWSVITAQILVTTFAQPRALYVYIHPDYDFSLLFHISDVVSFSFFTRSAADGGFAYYSDHEAQLTQQGPNVYTFDSSTVNKWYNGIHDPGFWYNASIRNGDLTTLTFTSGASLRVTFEGREYDLVNRGISLQAGRFAYQGERSSGVSMVFEVQEESSSATLELSCGRVAVPPASFNLVEKNVLWVRSYALTPRNRAASSFTRLVRRRCPQLGGNLGDVVFTSESSLYLPLGGGHFELTAR</sequence>
<evidence type="ECO:0000313" key="3">
    <source>
        <dbReference type="Proteomes" id="UP000591131"/>
    </source>
</evidence>
<feature type="chain" id="PRO_5029821700" evidence="1">
    <location>
        <begin position="21"/>
        <end position="245"/>
    </location>
</feature>
<gene>
    <name evidence="2" type="ORF">FOL47_004732</name>
</gene>
<dbReference type="Proteomes" id="UP000591131">
    <property type="component" value="Unassembled WGS sequence"/>
</dbReference>
<evidence type="ECO:0000256" key="1">
    <source>
        <dbReference type="SAM" id="SignalP"/>
    </source>
</evidence>
<comment type="caution">
    <text evidence="2">The sequence shown here is derived from an EMBL/GenBank/DDBJ whole genome shotgun (WGS) entry which is preliminary data.</text>
</comment>
<proteinExistence type="predicted"/>
<reference evidence="2 3" key="1">
    <citation type="submission" date="2020-04" db="EMBL/GenBank/DDBJ databases">
        <title>Perkinsus chesapeaki whole genome sequence.</title>
        <authorList>
            <person name="Bogema D.R."/>
        </authorList>
    </citation>
    <scope>NUCLEOTIDE SEQUENCE [LARGE SCALE GENOMIC DNA]</scope>
    <source>
        <strain evidence="2">ATCC PRA-425</strain>
    </source>
</reference>
<dbReference type="AlphaFoldDB" id="A0A7J6M0V7"/>